<gene>
    <name evidence="2" type="ORF">DW322_12185</name>
</gene>
<feature type="transmembrane region" description="Helical" evidence="1">
    <location>
        <begin position="41"/>
        <end position="59"/>
    </location>
</feature>
<feature type="transmembrane region" description="Helical" evidence="1">
    <location>
        <begin position="65"/>
        <end position="83"/>
    </location>
</feature>
<dbReference type="AlphaFoldDB" id="A0A6P2CI13"/>
<keyword evidence="1" id="KW-0472">Membrane</keyword>
<protein>
    <submittedName>
        <fullName evidence="2">DUF2631 domain-containing protein</fullName>
    </submittedName>
</protein>
<reference evidence="2 3" key="1">
    <citation type="submission" date="2018-07" db="EMBL/GenBank/DDBJ databases">
        <title>Genome sequence of Rhodococcus rhodnii ATCC 35071 from Rhodnius prolixus.</title>
        <authorList>
            <person name="Patel V."/>
            <person name="Vogel K.J."/>
        </authorList>
    </citation>
    <scope>NUCLEOTIDE SEQUENCE [LARGE SCALE GENOMIC DNA]</scope>
    <source>
        <strain evidence="2 3">ATCC 35071</strain>
    </source>
</reference>
<keyword evidence="1" id="KW-1133">Transmembrane helix</keyword>
<dbReference type="InterPro" id="IPR024341">
    <property type="entry name" value="DUF2631"/>
</dbReference>
<evidence type="ECO:0000313" key="3">
    <source>
        <dbReference type="Proteomes" id="UP000471120"/>
    </source>
</evidence>
<name>A0A6P2CI13_9NOCA</name>
<accession>A0A6P2CI13</accession>
<dbReference type="Pfam" id="PF10939">
    <property type="entry name" value="DUF2631"/>
    <property type="match status" value="1"/>
</dbReference>
<comment type="caution">
    <text evidence="2">The sequence shown here is derived from an EMBL/GenBank/DDBJ whole genome shotgun (WGS) entry which is preliminary data.</text>
</comment>
<evidence type="ECO:0000256" key="1">
    <source>
        <dbReference type="SAM" id="Phobius"/>
    </source>
</evidence>
<dbReference type="Proteomes" id="UP000471120">
    <property type="component" value="Unassembled WGS sequence"/>
</dbReference>
<dbReference type="EMBL" id="QRCM01000001">
    <property type="protein sequence ID" value="TXG90846.1"/>
    <property type="molecule type" value="Genomic_DNA"/>
</dbReference>
<keyword evidence="1" id="KW-0812">Transmembrane</keyword>
<evidence type="ECO:0000313" key="2">
    <source>
        <dbReference type="EMBL" id="TXG90846.1"/>
    </source>
</evidence>
<dbReference type="RefSeq" id="WP_010838703.1">
    <property type="nucleotide sequence ID" value="NZ_QRCM01000001.1"/>
</dbReference>
<organism evidence="2 3">
    <name type="scientific">Rhodococcus rhodnii</name>
    <dbReference type="NCBI Taxonomy" id="38312"/>
    <lineage>
        <taxon>Bacteria</taxon>
        <taxon>Bacillati</taxon>
        <taxon>Actinomycetota</taxon>
        <taxon>Actinomycetes</taxon>
        <taxon>Mycobacteriales</taxon>
        <taxon>Nocardiaceae</taxon>
        <taxon>Rhodococcus</taxon>
    </lineage>
</organism>
<sequence length="89" mass="9913">MTGTQLEPSSSDPVVVGKVDTAEVPSAAWGWSGEAPRFFRFLGWFFSLFLLAMLIGNHHGRVEDLYLIGLAGLMIVALVIDIVRRRRPR</sequence>
<proteinExistence type="predicted"/>